<name>A0ABX8V4B4_9FLAO</name>
<gene>
    <name evidence="1" type="ORF">K1I41_08630</name>
</gene>
<dbReference type="Proteomes" id="UP000825381">
    <property type="component" value="Chromosome"/>
</dbReference>
<proteinExistence type="predicted"/>
<reference evidence="1 2" key="1">
    <citation type="submission" date="2021-07" db="EMBL/GenBank/DDBJ databases">
        <title>Flavobacterium WSW3-B6 sp.nov, isolated from seaweed.</title>
        <authorList>
            <person name="Muhammad N."/>
            <person name="Ho H."/>
            <person name="Lee Y.-J."/>
            <person name="Nguyen T."/>
            <person name="Ho J."/>
            <person name="Kim S.-G."/>
        </authorList>
    </citation>
    <scope>NUCLEOTIDE SEQUENCE [LARGE SCALE GENOMIC DNA]</scope>
    <source>
        <strain evidence="1 2">WSW3-B6</strain>
    </source>
</reference>
<evidence type="ECO:0008006" key="3">
    <source>
        <dbReference type="Google" id="ProtNLM"/>
    </source>
</evidence>
<protein>
    <recommendedName>
        <fullName evidence="3">DUF669 domain-containing protein</fullName>
    </recommendedName>
</protein>
<sequence>MGFLSQESSKEQLKDLSPQIDNSILLQEPVYTTEVLLFEEVKPGCYTMQVSIYATYPNGQRLLKHSAVVQSGFGCDGDDAVLNSQTYSKKSGPEYVIQDDNLNGPIQNFVKDHDDVYQGLVLQKERVMGINQ</sequence>
<evidence type="ECO:0000313" key="2">
    <source>
        <dbReference type="Proteomes" id="UP000825381"/>
    </source>
</evidence>
<organism evidence="1 2">
    <name type="scientific">Flavobacterium litorale</name>
    <dbReference type="NCBI Taxonomy" id="2856519"/>
    <lineage>
        <taxon>Bacteria</taxon>
        <taxon>Pseudomonadati</taxon>
        <taxon>Bacteroidota</taxon>
        <taxon>Flavobacteriia</taxon>
        <taxon>Flavobacteriales</taxon>
        <taxon>Flavobacteriaceae</taxon>
        <taxon>Flavobacterium</taxon>
    </lineage>
</organism>
<keyword evidence="2" id="KW-1185">Reference proteome</keyword>
<accession>A0ABX8V4B4</accession>
<evidence type="ECO:0000313" key="1">
    <source>
        <dbReference type="EMBL" id="QYJ67617.1"/>
    </source>
</evidence>
<dbReference type="EMBL" id="CP080429">
    <property type="protein sequence ID" value="QYJ67617.1"/>
    <property type="molecule type" value="Genomic_DNA"/>
</dbReference>
<dbReference type="RefSeq" id="WP_220639962.1">
    <property type="nucleotide sequence ID" value="NZ_CP080429.1"/>
</dbReference>